<accession>C4IYZ5</accession>
<sequence>MSKSNEQSKPAAREKKIYRERNGQAKLKLQPEPLKMLCGKWEKKFHGQACFHVVPPRRFRLCRCSLLLLENNSIHRDSNASAHRSQHSEAHLKLLVLHPVQVVHVLGVDVVWLIMSVRPHPPCASRMECTRRRC</sequence>
<evidence type="ECO:0000256" key="1">
    <source>
        <dbReference type="SAM" id="MobiDB-lite"/>
    </source>
</evidence>
<protein>
    <submittedName>
        <fullName evidence="2">Uncharacterized protein</fullName>
    </submittedName>
</protein>
<reference evidence="2" key="1">
    <citation type="journal article" date="2009" name="PLoS Genet.">
        <title>Sequencing, mapping, and analysis of 27,455 maize full-length cDNAs.</title>
        <authorList>
            <person name="Soderlund C."/>
            <person name="Descour A."/>
            <person name="Kudrna D."/>
            <person name="Bomhoff M."/>
            <person name="Boyd L."/>
            <person name="Currie J."/>
            <person name="Angelova A."/>
            <person name="Collura K."/>
            <person name="Wissotski M."/>
            <person name="Ashley E."/>
            <person name="Morrow D."/>
            <person name="Fernandes J."/>
            <person name="Walbot V."/>
            <person name="Yu Y."/>
        </authorList>
    </citation>
    <scope>NUCLEOTIDE SEQUENCE</scope>
    <source>
        <strain evidence="2">B73</strain>
    </source>
</reference>
<proteinExistence type="evidence at transcript level"/>
<name>C4IYZ5_MAIZE</name>
<dbReference type="AlphaFoldDB" id="C4IYZ5"/>
<organism evidence="2">
    <name type="scientific">Zea mays</name>
    <name type="common">Maize</name>
    <dbReference type="NCBI Taxonomy" id="4577"/>
    <lineage>
        <taxon>Eukaryota</taxon>
        <taxon>Viridiplantae</taxon>
        <taxon>Streptophyta</taxon>
        <taxon>Embryophyta</taxon>
        <taxon>Tracheophyta</taxon>
        <taxon>Spermatophyta</taxon>
        <taxon>Magnoliopsida</taxon>
        <taxon>Liliopsida</taxon>
        <taxon>Poales</taxon>
        <taxon>Poaceae</taxon>
        <taxon>PACMAD clade</taxon>
        <taxon>Panicoideae</taxon>
        <taxon>Andropogonodae</taxon>
        <taxon>Andropogoneae</taxon>
        <taxon>Tripsacinae</taxon>
        <taxon>Zea</taxon>
    </lineage>
</organism>
<reference evidence="2" key="2">
    <citation type="submission" date="2012-06" db="EMBL/GenBank/DDBJ databases">
        <authorList>
            <person name="Yu Y."/>
            <person name="Currie J."/>
            <person name="Lomeli R."/>
            <person name="Angelova A."/>
            <person name="Collura K."/>
            <person name="Wissotski M."/>
            <person name="Campos D."/>
            <person name="Kudrna D."/>
            <person name="Golser W."/>
            <person name="Ashely E."/>
            <person name="Descour A."/>
            <person name="Fernandes J."/>
            <person name="Soderlund C."/>
            <person name="Walbot V."/>
        </authorList>
    </citation>
    <scope>NUCLEOTIDE SEQUENCE</scope>
    <source>
        <strain evidence="2">B73</strain>
    </source>
</reference>
<evidence type="ECO:0000313" key="2">
    <source>
        <dbReference type="EMBL" id="ACR34145.1"/>
    </source>
</evidence>
<feature type="compositionally biased region" description="Basic and acidic residues" evidence="1">
    <location>
        <begin position="11"/>
        <end position="23"/>
    </location>
</feature>
<feature type="region of interest" description="Disordered" evidence="1">
    <location>
        <begin position="1"/>
        <end position="24"/>
    </location>
</feature>
<dbReference type="EMBL" id="BT083792">
    <property type="protein sequence ID" value="ACR34145.1"/>
    <property type="molecule type" value="mRNA"/>
</dbReference>